<dbReference type="PANTHER" id="PTHR48104">
    <property type="entry name" value="METACASPASE-4"/>
    <property type="match status" value="1"/>
</dbReference>
<feature type="domain" description="Peptidase C14 caspase" evidence="1">
    <location>
        <begin position="83"/>
        <end position="306"/>
    </location>
</feature>
<dbReference type="InterPro" id="IPR029030">
    <property type="entry name" value="Caspase-like_dom_sf"/>
</dbReference>
<sequence length="319" mass="35567">MTLVFSLFILAISFIFAGCSMYEFKDPTGAQLQIQYISPQDKEQKTVSQLKPSPQKITSQPQTKVSEIEIIPEFKVKPKSNDFAIVIGIEDYQGLPKSDFSSKDAKLVKDYLKAIGFQERNIEFIINEKATKSAIEKAIEAWLPNRVKNDSKVFIYYSGHGAPEPKTGDAYIVPYDGDPNYLEVTGYPLKRLYEKIGKLPAKEIVVVLDSCFSGAGGRSVIAKGARPLIIMTDMPAISQNIAVLSASQSSQISISSYEKGHGIFTYYFLKALKEGKKTIADIYEYIKPLVEDEAKQLNVQQSPAITPEPEKIKGKFILR</sequence>
<dbReference type="Gene3D" id="3.40.50.1460">
    <property type="match status" value="1"/>
</dbReference>
<dbReference type="PANTHER" id="PTHR48104:SF30">
    <property type="entry name" value="METACASPASE-1"/>
    <property type="match status" value="1"/>
</dbReference>
<reference evidence="2" key="1">
    <citation type="journal article" date="2020" name="mSystems">
        <title>Genome- and Community-Level Interaction Insights into Carbon Utilization and Element Cycling Functions of Hydrothermarchaeota in Hydrothermal Sediment.</title>
        <authorList>
            <person name="Zhou Z."/>
            <person name="Liu Y."/>
            <person name="Xu W."/>
            <person name="Pan J."/>
            <person name="Luo Z.H."/>
            <person name="Li M."/>
        </authorList>
    </citation>
    <scope>NUCLEOTIDE SEQUENCE [LARGE SCALE GENOMIC DNA]</scope>
    <source>
        <strain evidence="2">SpSt-788</strain>
    </source>
</reference>
<dbReference type="GO" id="GO:0005737">
    <property type="term" value="C:cytoplasm"/>
    <property type="evidence" value="ECO:0007669"/>
    <property type="project" value="TreeGrafter"/>
</dbReference>
<dbReference type="InterPro" id="IPR011600">
    <property type="entry name" value="Pept_C14_caspase"/>
</dbReference>
<name>A0A7C4EKJ5_9BACT</name>
<protein>
    <submittedName>
        <fullName evidence="2">Caspase family protein</fullName>
    </submittedName>
</protein>
<dbReference type="SUPFAM" id="SSF52129">
    <property type="entry name" value="Caspase-like"/>
    <property type="match status" value="1"/>
</dbReference>
<dbReference type="InterPro" id="IPR050452">
    <property type="entry name" value="Metacaspase"/>
</dbReference>
<gene>
    <name evidence="2" type="ORF">ENV75_00280</name>
</gene>
<evidence type="ECO:0000313" key="2">
    <source>
        <dbReference type="EMBL" id="HGG98885.1"/>
    </source>
</evidence>
<dbReference type="EMBL" id="DTHO01000002">
    <property type="protein sequence ID" value="HGG98885.1"/>
    <property type="molecule type" value="Genomic_DNA"/>
</dbReference>
<dbReference type="AlphaFoldDB" id="A0A7C4EKJ5"/>
<dbReference type="GO" id="GO:0004197">
    <property type="term" value="F:cysteine-type endopeptidase activity"/>
    <property type="evidence" value="ECO:0007669"/>
    <property type="project" value="InterPro"/>
</dbReference>
<organism evidence="2">
    <name type="scientific">Thermodesulfovibrio aggregans</name>
    <dbReference type="NCBI Taxonomy" id="86166"/>
    <lineage>
        <taxon>Bacteria</taxon>
        <taxon>Pseudomonadati</taxon>
        <taxon>Nitrospirota</taxon>
        <taxon>Thermodesulfovibrionia</taxon>
        <taxon>Thermodesulfovibrionales</taxon>
        <taxon>Thermodesulfovibrionaceae</taxon>
        <taxon>Thermodesulfovibrio</taxon>
    </lineage>
</organism>
<accession>A0A7C4EKJ5</accession>
<dbReference type="GO" id="GO:0006508">
    <property type="term" value="P:proteolysis"/>
    <property type="evidence" value="ECO:0007669"/>
    <property type="project" value="InterPro"/>
</dbReference>
<proteinExistence type="predicted"/>
<dbReference type="Pfam" id="PF00656">
    <property type="entry name" value="Peptidase_C14"/>
    <property type="match status" value="1"/>
</dbReference>
<comment type="caution">
    <text evidence="2">The sequence shown here is derived from an EMBL/GenBank/DDBJ whole genome shotgun (WGS) entry which is preliminary data.</text>
</comment>
<evidence type="ECO:0000259" key="1">
    <source>
        <dbReference type="Pfam" id="PF00656"/>
    </source>
</evidence>